<gene>
    <name evidence="2" type="ORF">L596_007814</name>
</gene>
<dbReference type="Pfam" id="PF11977">
    <property type="entry name" value="RNase_Zc3h12a"/>
    <property type="match status" value="1"/>
</dbReference>
<evidence type="ECO:0000259" key="1">
    <source>
        <dbReference type="Pfam" id="PF11977"/>
    </source>
</evidence>
<dbReference type="InterPro" id="IPR021869">
    <property type="entry name" value="RNase_Zc3h12_NYN"/>
</dbReference>
<organism evidence="2 3">
    <name type="scientific">Steinernema carpocapsae</name>
    <name type="common">Entomopathogenic nematode</name>
    <dbReference type="NCBI Taxonomy" id="34508"/>
    <lineage>
        <taxon>Eukaryota</taxon>
        <taxon>Metazoa</taxon>
        <taxon>Ecdysozoa</taxon>
        <taxon>Nematoda</taxon>
        <taxon>Chromadorea</taxon>
        <taxon>Rhabditida</taxon>
        <taxon>Tylenchina</taxon>
        <taxon>Panagrolaimomorpha</taxon>
        <taxon>Strongyloidoidea</taxon>
        <taxon>Steinernematidae</taxon>
        <taxon>Steinernema</taxon>
    </lineage>
</organism>
<proteinExistence type="predicted"/>
<protein>
    <recommendedName>
        <fullName evidence="1">RNase NYN domain-containing protein</fullName>
    </recommendedName>
</protein>
<dbReference type="Gene3D" id="3.40.50.11980">
    <property type="match status" value="1"/>
</dbReference>
<keyword evidence="3" id="KW-1185">Reference proteome</keyword>
<dbReference type="Proteomes" id="UP000298663">
    <property type="component" value="Unassembled WGS sequence"/>
</dbReference>
<accession>A0A4U5PAV5</accession>
<dbReference type="AlphaFoldDB" id="A0A4U5PAV5"/>
<sequence>MAAPEKVYKMETTAFVEDLSVKRVAVIDVMNFLHHSAERTKKGKKKETEKEVDYLDAADLASLLYFLIQREFDVRAIVSKSGRNRAKYGKLLDVMAKFGLVLYTEHCYDDLLTIRYAADNGGFIISNDKYRDCLSKIIVKDAERYVIYNRVIRPVVNPFELKEGEVYKLTADGDRAYNFTTFLFSSCHNVLYADPSSWDYDLCMHVRRTFTLERQQQLKEFLVRIFDLLKTLAEMPEEKREDELVRFCKQWTDNVQPNVDRRTFCRWCF</sequence>
<name>A0A4U5PAV5_STECR</name>
<feature type="domain" description="RNase NYN" evidence="1">
    <location>
        <begin position="22"/>
        <end position="154"/>
    </location>
</feature>
<evidence type="ECO:0000313" key="3">
    <source>
        <dbReference type="Proteomes" id="UP000298663"/>
    </source>
</evidence>
<reference evidence="2 3" key="2">
    <citation type="journal article" date="2019" name="G3 (Bethesda)">
        <title>Hybrid Assembly of the Genome of the Entomopathogenic Nematode Steinernema carpocapsae Identifies the X-Chromosome.</title>
        <authorList>
            <person name="Serra L."/>
            <person name="Macchietto M."/>
            <person name="Macias-Munoz A."/>
            <person name="McGill C.J."/>
            <person name="Rodriguez I.M."/>
            <person name="Rodriguez B."/>
            <person name="Murad R."/>
            <person name="Mortazavi A."/>
        </authorList>
    </citation>
    <scope>NUCLEOTIDE SEQUENCE [LARGE SCALE GENOMIC DNA]</scope>
    <source>
        <strain evidence="2 3">ALL</strain>
    </source>
</reference>
<dbReference type="OrthoDB" id="5807497at2759"/>
<evidence type="ECO:0000313" key="2">
    <source>
        <dbReference type="EMBL" id="TKR93340.1"/>
    </source>
</evidence>
<dbReference type="EMBL" id="AZBU02000002">
    <property type="protein sequence ID" value="TKR93340.1"/>
    <property type="molecule type" value="Genomic_DNA"/>
</dbReference>
<comment type="caution">
    <text evidence="2">The sequence shown here is derived from an EMBL/GenBank/DDBJ whole genome shotgun (WGS) entry which is preliminary data.</text>
</comment>
<reference evidence="2 3" key="1">
    <citation type="journal article" date="2015" name="Genome Biol.">
        <title>Comparative genomics of Steinernema reveals deeply conserved gene regulatory networks.</title>
        <authorList>
            <person name="Dillman A.R."/>
            <person name="Macchietto M."/>
            <person name="Porter C.F."/>
            <person name="Rogers A."/>
            <person name="Williams B."/>
            <person name="Antoshechkin I."/>
            <person name="Lee M.M."/>
            <person name="Goodwin Z."/>
            <person name="Lu X."/>
            <person name="Lewis E.E."/>
            <person name="Goodrich-Blair H."/>
            <person name="Stock S.P."/>
            <person name="Adams B.J."/>
            <person name="Sternberg P.W."/>
            <person name="Mortazavi A."/>
        </authorList>
    </citation>
    <scope>NUCLEOTIDE SEQUENCE [LARGE SCALE GENOMIC DNA]</scope>
    <source>
        <strain evidence="2 3">ALL</strain>
    </source>
</reference>